<dbReference type="EMBL" id="CAJNBJ010000001">
    <property type="protein sequence ID" value="CAE6689722.1"/>
    <property type="molecule type" value="Genomic_DNA"/>
</dbReference>
<gene>
    <name evidence="2" type="ORF">NSPZN2_10160</name>
</gene>
<accession>A0ABM8QCF8</accession>
<organism evidence="2 3">
    <name type="scientific">Nitrospira defluvii</name>
    <dbReference type="NCBI Taxonomy" id="330214"/>
    <lineage>
        <taxon>Bacteria</taxon>
        <taxon>Pseudomonadati</taxon>
        <taxon>Nitrospirota</taxon>
        <taxon>Nitrospiria</taxon>
        <taxon>Nitrospirales</taxon>
        <taxon>Nitrospiraceae</taxon>
        <taxon>Nitrospira</taxon>
    </lineage>
</organism>
<protein>
    <submittedName>
        <fullName evidence="2">Uncharacterized protein</fullName>
    </submittedName>
</protein>
<feature type="compositionally biased region" description="Basic and acidic residues" evidence="1">
    <location>
        <begin position="72"/>
        <end position="108"/>
    </location>
</feature>
<evidence type="ECO:0000313" key="3">
    <source>
        <dbReference type="Proteomes" id="UP000675880"/>
    </source>
</evidence>
<dbReference type="Proteomes" id="UP000675880">
    <property type="component" value="Unassembled WGS sequence"/>
</dbReference>
<proteinExistence type="predicted"/>
<keyword evidence="3" id="KW-1185">Reference proteome</keyword>
<reference evidence="2 3" key="1">
    <citation type="submission" date="2021-02" db="EMBL/GenBank/DDBJ databases">
        <authorList>
            <person name="Han P."/>
        </authorList>
    </citation>
    <scope>NUCLEOTIDE SEQUENCE [LARGE SCALE GENOMIC DNA]</scope>
    <source>
        <strain evidence="2">Candidatus Nitrospira sp. ZN2</strain>
    </source>
</reference>
<name>A0ABM8QCF8_9BACT</name>
<sequence length="108" mass="11960">MTKDARDCNGAFQQKCLECLIIMGRSGVGSRGGAAHLAVVGQGVWRHEEEEGSGVEPGLSFTPALRAHQRPQRGDGTNRRQEHEACDEEKSTFHIMHRERSHDVTPLL</sequence>
<evidence type="ECO:0000256" key="1">
    <source>
        <dbReference type="SAM" id="MobiDB-lite"/>
    </source>
</evidence>
<feature type="region of interest" description="Disordered" evidence="1">
    <location>
        <begin position="48"/>
        <end position="108"/>
    </location>
</feature>
<evidence type="ECO:0000313" key="2">
    <source>
        <dbReference type="EMBL" id="CAE6689722.1"/>
    </source>
</evidence>
<comment type="caution">
    <text evidence="2">The sequence shown here is derived from an EMBL/GenBank/DDBJ whole genome shotgun (WGS) entry which is preliminary data.</text>
</comment>